<evidence type="ECO:0000256" key="1">
    <source>
        <dbReference type="SAM" id="SignalP"/>
    </source>
</evidence>
<gene>
    <name evidence="2" type="ORF">N7463_001299</name>
</gene>
<dbReference type="Proteomes" id="UP001149954">
    <property type="component" value="Unassembled WGS sequence"/>
</dbReference>
<reference evidence="2" key="1">
    <citation type="submission" date="2022-12" db="EMBL/GenBank/DDBJ databases">
        <authorList>
            <person name="Petersen C."/>
        </authorList>
    </citation>
    <scope>NUCLEOTIDE SEQUENCE</scope>
    <source>
        <strain evidence="2">IBT 29495</strain>
    </source>
</reference>
<comment type="caution">
    <text evidence="2">The sequence shown here is derived from an EMBL/GenBank/DDBJ whole genome shotgun (WGS) entry which is preliminary data.</text>
</comment>
<accession>A0A9W9Y649</accession>
<name>A0A9W9Y649_9EURO</name>
<dbReference type="AlphaFoldDB" id="A0A9W9Y649"/>
<protein>
    <submittedName>
        <fullName evidence="2">Uncharacterized protein</fullName>
    </submittedName>
</protein>
<evidence type="ECO:0000313" key="3">
    <source>
        <dbReference type="Proteomes" id="UP001149954"/>
    </source>
</evidence>
<proteinExistence type="predicted"/>
<keyword evidence="1" id="KW-0732">Signal</keyword>
<sequence length="114" mass="11852">MKFSVAILTISATLAIAAPTLNSRVTSGEHGKMAAVKSGELAQLESANEKRGLLLDPDLDLATGDLLNSKRAELANPESANEKRGVLLGSDLGQTIGGLLNPKRDELASLESAN</sequence>
<feature type="signal peptide" evidence="1">
    <location>
        <begin position="1"/>
        <end position="17"/>
    </location>
</feature>
<feature type="chain" id="PRO_5040860904" evidence="1">
    <location>
        <begin position="18"/>
        <end position="114"/>
    </location>
</feature>
<reference evidence="2" key="2">
    <citation type="journal article" date="2023" name="IMA Fungus">
        <title>Comparative genomic study of the Penicillium genus elucidates a diverse pangenome and 15 lateral gene transfer events.</title>
        <authorList>
            <person name="Petersen C."/>
            <person name="Sorensen T."/>
            <person name="Nielsen M.R."/>
            <person name="Sondergaard T.E."/>
            <person name="Sorensen J.L."/>
            <person name="Fitzpatrick D.A."/>
            <person name="Frisvad J.C."/>
            <person name="Nielsen K.L."/>
        </authorList>
    </citation>
    <scope>NUCLEOTIDE SEQUENCE</scope>
    <source>
        <strain evidence="2">IBT 29495</strain>
    </source>
</reference>
<dbReference type="EMBL" id="JAPWDS010000001">
    <property type="protein sequence ID" value="KAJ5520846.1"/>
    <property type="molecule type" value="Genomic_DNA"/>
</dbReference>
<dbReference type="OrthoDB" id="10567802at2759"/>
<organism evidence="2 3">
    <name type="scientific">Penicillium fimorum</name>
    <dbReference type="NCBI Taxonomy" id="1882269"/>
    <lineage>
        <taxon>Eukaryota</taxon>
        <taxon>Fungi</taxon>
        <taxon>Dikarya</taxon>
        <taxon>Ascomycota</taxon>
        <taxon>Pezizomycotina</taxon>
        <taxon>Eurotiomycetes</taxon>
        <taxon>Eurotiomycetidae</taxon>
        <taxon>Eurotiales</taxon>
        <taxon>Aspergillaceae</taxon>
        <taxon>Penicillium</taxon>
    </lineage>
</organism>
<keyword evidence="3" id="KW-1185">Reference proteome</keyword>
<evidence type="ECO:0000313" key="2">
    <source>
        <dbReference type="EMBL" id="KAJ5520846.1"/>
    </source>
</evidence>